<name>A0A5C6B9W1_9BACT</name>
<dbReference type="Proteomes" id="UP000320176">
    <property type="component" value="Unassembled WGS sequence"/>
</dbReference>
<evidence type="ECO:0000313" key="2">
    <source>
        <dbReference type="Proteomes" id="UP000320176"/>
    </source>
</evidence>
<accession>A0A5C6B9W1</accession>
<dbReference type="EMBL" id="SJPN01000001">
    <property type="protein sequence ID" value="TWU08109.1"/>
    <property type="molecule type" value="Genomic_DNA"/>
</dbReference>
<evidence type="ECO:0000313" key="1">
    <source>
        <dbReference type="EMBL" id="TWU08109.1"/>
    </source>
</evidence>
<comment type="caution">
    <text evidence="1">The sequence shown here is derived from an EMBL/GenBank/DDBJ whole genome shotgun (WGS) entry which is preliminary data.</text>
</comment>
<organism evidence="1 2">
    <name type="scientific">Stieleria varia</name>
    <dbReference type="NCBI Taxonomy" id="2528005"/>
    <lineage>
        <taxon>Bacteria</taxon>
        <taxon>Pseudomonadati</taxon>
        <taxon>Planctomycetota</taxon>
        <taxon>Planctomycetia</taxon>
        <taxon>Pirellulales</taxon>
        <taxon>Pirellulaceae</taxon>
        <taxon>Stieleria</taxon>
    </lineage>
</organism>
<sequence length="41" mass="4439">MIPRLLLLAIFTAMTNFSLSDDLWVAVGCGGRRMVSVDGVL</sequence>
<reference evidence="1 2" key="1">
    <citation type="submission" date="2019-02" db="EMBL/GenBank/DDBJ databases">
        <title>Deep-cultivation of Planctomycetes and their phenomic and genomic characterization uncovers novel biology.</title>
        <authorList>
            <person name="Wiegand S."/>
            <person name="Jogler M."/>
            <person name="Boedeker C."/>
            <person name="Pinto D."/>
            <person name="Vollmers J."/>
            <person name="Rivas-Marin E."/>
            <person name="Kohn T."/>
            <person name="Peeters S.H."/>
            <person name="Heuer A."/>
            <person name="Rast P."/>
            <person name="Oberbeckmann S."/>
            <person name="Bunk B."/>
            <person name="Jeske O."/>
            <person name="Meyerdierks A."/>
            <person name="Storesund J.E."/>
            <person name="Kallscheuer N."/>
            <person name="Luecker S."/>
            <person name="Lage O.M."/>
            <person name="Pohl T."/>
            <person name="Merkel B.J."/>
            <person name="Hornburger P."/>
            <person name="Mueller R.-W."/>
            <person name="Bruemmer F."/>
            <person name="Labrenz M."/>
            <person name="Spormann A.M."/>
            <person name="Op Den Camp H."/>
            <person name="Overmann J."/>
            <person name="Amann R."/>
            <person name="Jetten M.S.M."/>
            <person name="Mascher T."/>
            <person name="Medema M.H."/>
            <person name="Devos D.P."/>
            <person name="Kaster A.-K."/>
            <person name="Ovreas L."/>
            <person name="Rohde M."/>
            <person name="Galperin M.Y."/>
            <person name="Jogler C."/>
        </authorList>
    </citation>
    <scope>NUCLEOTIDE SEQUENCE [LARGE SCALE GENOMIC DNA]</scope>
    <source>
        <strain evidence="1 2">Pla52n</strain>
    </source>
</reference>
<dbReference type="AlphaFoldDB" id="A0A5C6B9W1"/>
<proteinExistence type="predicted"/>
<gene>
    <name evidence="1" type="ORF">Pla52n_06900</name>
</gene>
<keyword evidence="2" id="KW-1185">Reference proteome</keyword>
<protein>
    <submittedName>
        <fullName evidence="1">Uncharacterized protein</fullName>
    </submittedName>
</protein>